<name>A0A2S0VSH6_9ALTE</name>
<keyword evidence="3" id="KW-1185">Reference proteome</keyword>
<dbReference type="GO" id="GO:0003824">
    <property type="term" value="F:catalytic activity"/>
    <property type="evidence" value="ECO:0007669"/>
    <property type="project" value="InterPro"/>
</dbReference>
<dbReference type="OrthoDB" id="9802815at2"/>
<evidence type="ECO:0000313" key="3">
    <source>
        <dbReference type="Proteomes" id="UP000244441"/>
    </source>
</evidence>
<gene>
    <name evidence="2" type="ORF">C2869_12300</name>
</gene>
<evidence type="ECO:0000313" key="2">
    <source>
        <dbReference type="EMBL" id="AWB67168.1"/>
    </source>
</evidence>
<evidence type="ECO:0000259" key="1">
    <source>
        <dbReference type="Pfam" id="PF02911"/>
    </source>
</evidence>
<dbReference type="AlphaFoldDB" id="A0A2S0VSH6"/>
<reference evidence="2 3" key="1">
    <citation type="submission" date="2018-01" db="EMBL/GenBank/DDBJ databases">
        <title>Genome sequence of a Cantenovulum-like bacteria.</title>
        <authorList>
            <person name="Tan W.R."/>
            <person name="Lau N.-S."/>
            <person name="Go F."/>
            <person name="Amirul A.-A.A."/>
        </authorList>
    </citation>
    <scope>NUCLEOTIDE SEQUENCE [LARGE SCALE GENOMIC DNA]</scope>
    <source>
        <strain evidence="2 3">CCB-QB4</strain>
    </source>
</reference>
<dbReference type="KEGG" id="cate:C2869_12300"/>
<dbReference type="EMBL" id="CP026604">
    <property type="protein sequence ID" value="AWB67168.1"/>
    <property type="molecule type" value="Genomic_DNA"/>
</dbReference>
<dbReference type="Gene3D" id="3.40.50.12230">
    <property type="match status" value="1"/>
</dbReference>
<organism evidence="2 3">
    <name type="scientific">Saccharobesus litoralis</name>
    <dbReference type="NCBI Taxonomy" id="2172099"/>
    <lineage>
        <taxon>Bacteria</taxon>
        <taxon>Pseudomonadati</taxon>
        <taxon>Pseudomonadota</taxon>
        <taxon>Gammaproteobacteria</taxon>
        <taxon>Alteromonadales</taxon>
        <taxon>Alteromonadaceae</taxon>
        <taxon>Saccharobesus</taxon>
    </lineage>
</organism>
<sequence>MSRIPIKVALFVAQPTVALPSLNLLTQKGQLAGVVLPSQNDPVLNQFAHSLIQQQIPYAKLQFGQEHYVVDQLNQWQCDAIVAMGFSGDVPEVLQQATEFGYFNLLLTDPRYYAGMVPLYWQLRQGETKGQATIQHVTCKDEFSIVAQQDYDLAPLDTYSRVENKASNAAAKCLDYFLQQSVSAGKLATNFVSLSTEQKFPAPDEQMLRVNFAKMKGKRVVDMARAGNPVFNGCVIQLGQTPLSLLQATLVDLPTYGVRPGTICYSGGANGLIVAVLDGALRLDVIANSDGIFSAAAFVERFQIHAGMTFT</sequence>
<dbReference type="RefSeq" id="WP_159084149.1">
    <property type="nucleotide sequence ID" value="NZ_CP026604.1"/>
</dbReference>
<dbReference type="InterPro" id="IPR036477">
    <property type="entry name" value="Formyl_transf_N_sf"/>
</dbReference>
<dbReference type="Proteomes" id="UP000244441">
    <property type="component" value="Chromosome"/>
</dbReference>
<dbReference type="SUPFAM" id="SSF50486">
    <property type="entry name" value="FMT C-terminal domain-like"/>
    <property type="match status" value="1"/>
</dbReference>
<accession>A0A2S0VSH6</accession>
<feature type="domain" description="Formyl transferase C-terminal" evidence="1">
    <location>
        <begin position="207"/>
        <end position="292"/>
    </location>
</feature>
<dbReference type="InterPro" id="IPR011034">
    <property type="entry name" value="Formyl_transferase-like_C_sf"/>
</dbReference>
<dbReference type="SUPFAM" id="SSF53328">
    <property type="entry name" value="Formyltransferase"/>
    <property type="match status" value="1"/>
</dbReference>
<dbReference type="Pfam" id="PF02911">
    <property type="entry name" value="Formyl_trans_C"/>
    <property type="match status" value="1"/>
</dbReference>
<proteinExistence type="predicted"/>
<dbReference type="InterPro" id="IPR005793">
    <property type="entry name" value="Formyl_trans_C"/>
</dbReference>
<protein>
    <recommendedName>
        <fullName evidence="1">Formyl transferase C-terminal domain-containing protein</fullName>
    </recommendedName>
</protein>